<organism evidence="3 4">
    <name type="scientific">Eshraghiella crossota DSM 2876</name>
    <dbReference type="NCBI Taxonomy" id="511680"/>
    <lineage>
        <taxon>Bacteria</taxon>
        <taxon>Bacillati</taxon>
        <taxon>Bacillota</taxon>
        <taxon>Clostridia</taxon>
        <taxon>Lachnospirales</taxon>
        <taxon>Lachnospiraceae</taxon>
        <taxon>Eshraghiella</taxon>
    </lineage>
</organism>
<keyword evidence="4" id="KW-1185">Reference proteome</keyword>
<dbReference type="PIRSF" id="PIRSF038959">
    <property type="entry name" value="SdpI"/>
    <property type="match status" value="1"/>
</dbReference>
<dbReference type="Pfam" id="PF07853">
    <property type="entry name" value="DUF1648"/>
    <property type="match status" value="1"/>
</dbReference>
<dbReference type="InterPro" id="IPR012867">
    <property type="entry name" value="DUF1648"/>
</dbReference>
<feature type="transmembrane region" description="Helical" evidence="1">
    <location>
        <begin position="91"/>
        <end position="113"/>
    </location>
</feature>
<evidence type="ECO:0000259" key="2">
    <source>
        <dbReference type="Pfam" id="PF07853"/>
    </source>
</evidence>
<dbReference type="Pfam" id="PF13630">
    <property type="entry name" value="SdpI"/>
    <property type="match status" value="1"/>
</dbReference>
<evidence type="ECO:0000256" key="1">
    <source>
        <dbReference type="SAM" id="Phobius"/>
    </source>
</evidence>
<evidence type="ECO:0000313" key="4">
    <source>
        <dbReference type="Proteomes" id="UP000006238"/>
    </source>
</evidence>
<gene>
    <name evidence="3" type="ORF">BUTYVIB_01772</name>
</gene>
<proteinExistence type="predicted"/>
<feature type="transmembrane region" description="Helical" evidence="1">
    <location>
        <begin position="202"/>
        <end position="220"/>
    </location>
</feature>
<dbReference type="EMBL" id="ABWN01000031">
    <property type="protein sequence ID" value="EFF68108.1"/>
    <property type="molecule type" value="Genomic_DNA"/>
</dbReference>
<accession>D4S102</accession>
<feature type="transmembrane region" description="Helical" evidence="1">
    <location>
        <begin position="7"/>
        <end position="25"/>
    </location>
</feature>
<dbReference type="eggNOG" id="COG5658">
    <property type="taxonomic scope" value="Bacteria"/>
</dbReference>
<evidence type="ECO:0000313" key="3">
    <source>
        <dbReference type="EMBL" id="EFF68108.1"/>
    </source>
</evidence>
<dbReference type="PANTHER" id="PTHR37810:SF5">
    <property type="entry name" value="IMMUNITY PROTEIN SDPI"/>
    <property type="match status" value="1"/>
</dbReference>
<sequence>MKSKRAMWIFAAIPMIVTSIVLQFMPDTIPMHHDLAGNTDRWGSKMESFIFPIIILLITLFWNILICIYEKKAVKSQNEKEQMEARTSAKLLSIVGISQAIMFGVLHYFILYASFQQAIVNGSKATIDIAKVSCILCGIMLIVLGNYMTKSKKNAVIGLRTSWSIFNDNTWRKSNRFGAICIIIAGGLTVVTSAFANGIISTIFLLLYIIVASVLAVIYSKKVYDNERKKEQNI</sequence>
<feature type="transmembrane region" description="Helical" evidence="1">
    <location>
        <begin position="125"/>
        <end position="144"/>
    </location>
</feature>
<dbReference type="InterPro" id="IPR025962">
    <property type="entry name" value="SdpI/YhfL"/>
</dbReference>
<keyword evidence="1" id="KW-0812">Transmembrane</keyword>
<keyword evidence="1" id="KW-1133">Transmembrane helix</keyword>
<feature type="domain" description="DUF1648" evidence="2">
    <location>
        <begin position="9"/>
        <end position="56"/>
    </location>
</feature>
<dbReference type="RefSeq" id="WP_005603567.1">
    <property type="nucleotide sequence ID" value="NZ_GG663524.1"/>
</dbReference>
<dbReference type="GeneID" id="98917363"/>
<dbReference type="AlphaFoldDB" id="D4S102"/>
<feature type="transmembrane region" description="Helical" evidence="1">
    <location>
        <begin position="49"/>
        <end position="70"/>
    </location>
</feature>
<dbReference type="PANTHER" id="PTHR37810">
    <property type="entry name" value="IMMUNITY PROTEIN SDPI"/>
    <property type="match status" value="1"/>
</dbReference>
<comment type="caution">
    <text evidence="3">The sequence shown here is derived from an EMBL/GenBank/DDBJ whole genome shotgun (WGS) entry which is preliminary data.</text>
</comment>
<name>D4S102_9FIRM</name>
<dbReference type="Proteomes" id="UP000006238">
    <property type="component" value="Unassembled WGS sequence"/>
</dbReference>
<feature type="transmembrane region" description="Helical" evidence="1">
    <location>
        <begin position="177"/>
        <end position="196"/>
    </location>
</feature>
<dbReference type="GO" id="GO:0009636">
    <property type="term" value="P:response to toxic substance"/>
    <property type="evidence" value="ECO:0007669"/>
    <property type="project" value="TreeGrafter"/>
</dbReference>
<protein>
    <recommendedName>
        <fullName evidence="2">DUF1648 domain-containing protein</fullName>
    </recommendedName>
</protein>
<dbReference type="InterPro" id="IPR026272">
    <property type="entry name" value="SdpI"/>
</dbReference>
<reference evidence="3 4" key="1">
    <citation type="submission" date="2010-02" db="EMBL/GenBank/DDBJ databases">
        <authorList>
            <person name="Weinstock G."/>
            <person name="Sodergren E."/>
            <person name="Clifton S."/>
            <person name="Fulton L."/>
            <person name="Fulton B."/>
            <person name="Courtney L."/>
            <person name="Fronick C."/>
            <person name="Harrison M."/>
            <person name="Strong C."/>
            <person name="Farmer C."/>
            <person name="Delahaunty K."/>
            <person name="Markovic C."/>
            <person name="Hall O."/>
            <person name="Minx P."/>
            <person name="Tomlinson C."/>
            <person name="Mitreva M."/>
            <person name="Nelson J."/>
            <person name="Hou S."/>
            <person name="Wollam A."/>
            <person name="Pepin K.H."/>
            <person name="Johnson M."/>
            <person name="Bhonagiri V."/>
            <person name="Zhang X."/>
            <person name="Suruliraj S."/>
            <person name="Warren W."/>
            <person name="Chinwalla A."/>
            <person name="Mardis E.R."/>
            <person name="Wilson R.K."/>
        </authorList>
    </citation>
    <scope>NUCLEOTIDE SEQUENCE [LARGE SCALE GENOMIC DNA]</scope>
    <source>
        <strain evidence="3 4">DSM 2876</strain>
    </source>
</reference>
<dbReference type="HOGENOM" id="CLU_093038_2_0_9"/>
<keyword evidence="1" id="KW-0472">Membrane</keyword>